<organism evidence="1 2">
    <name type="scientific">Wolfiporia cocos (strain MD-104)</name>
    <name type="common">Brown rot fungus</name>
    <dbReference type="NCBI Taxonomy" id="742152"/>
    <lineage>
        <taxon>Eukaryota</taxon>
        <taxon>Fungi</taxon>
        <taxon>Dikarya</taxon>
        <taxon>Basidiomycota</taxon>
        <taxon>Agaricomycotina</taxon>
        <taxon>Agaricomycetes</taxon>
        <taxon>Polyporales</taxon>
        <taxon>Phaeolaceae</taxon>
        <taxon>Wolfiporia</taxon>
    </lineage>
</organism>
<dbReference type="InterPro" id="IPR036047">
    <property type="entry name" value="F-box-like_dom_sf"/>
</dbReference>
<evidence type="ECO:0008006" key="3">
    <source>
        <dbReference type="Google" id="ProtNLM"/>
    </source>
</evidence>
<dbReference type="SUPFAM" id="SSF81383">
    <property type="entry name" value="F-box domain"/>
    <property type="match status" value="1"/>
</dbReference>
<dbReference type="STRING" id="742152.A0A2H3JTM2"/>
<evidence type="ECO:0000313" key="1">
    <source>
        <dbReference type="EMBL" id="PCH39457.1"/>
    </source>
</evidence>
<dbReference type="AlphaFoldDB" id="A0A2H3JTM2"/>
<keyword evidence="2" id="KW-1185">Reference proteome</keyword>
<dbReference type="EMBL" id="KB467998">
    <property type="protein sequence ID" value="PCH39457.1"/>
    <property type="molecule type" value="Genomic_DNA"/>
</dbReference>
<protein>
    <recommendedName>
        <fullName evidence="3">F-box domain-containing protein</fullName>
    </recommendedName>
</protein>
<proteinExistence type="predicted"/>
<sequence>MNSGAFGKLPLEITGYIIDFLWDDKDSLRSCSLTCRAWLSPSRYHIFRKVLLGSRSLSRFDRLCSLIHEQRFVDALAYVRCLGLPDITLQEPWILDVPRLAPLMPRVTQIYIGQYWSSLSCKYAVIPPALIDNLSQFRKVTRLRMCLTSLETFSDLHSLAGAFPRVTELTLECVLDSIGHDPTIFGPEGIETEGDGDQSVALATTPEGWFPELCILNIVGCADFVEELTNWIVGTTVSKTLRVLNFWRPVIQNGHVELMQKIILATESLEELLIAECDVDMTDFPLPLEHCKNLRTLSLRTYDNRNYPLALSRLTSPSMTRIRLYAGAMSHADIDARTDWKEVDAILGRDLFRHLREVVICPHPLFRLRYPQSFCFDEIAQHLLPKVAARGILRAIKYPQDDWSVHTQYPDNGDVKLVTLFAAGLSYPGYGDRHVIVQWENSVNQPGERIVQSLQLLGQAGNYALYHPLVQKCSQRTFEENTYLDIGYFTRAQRDRIIELAKRVKYTRTSVTNGCRVWTRDLLGLMVDDGLISGLKFEELDAAVPLVKRRPEI</sequence>
<dbReference type="InterPro" id="IPR032675">
    <property type="entry name" value="LRR_dom_sf"/>
</dbReference>
<dbReference type="SUPFAM" id="SSF52047">
    <property type="entry name" value="RNI-like"/>
    <property type="match status" value="1"/>
</dbReference>
<name>A0A2H3JTM2_WOLCO</name>
<accession>A0A2H3JTM2</accession>
<dbReference type="Gene3D" id="3.80.10.10">
    <property type="entry name" value="Ribonuclease Inhibitor"/>
    <property type="match status" value="1"/>
</dbReference>
<dbReference type="OrthoDB" id="3235294at2759"/>
<gene>
    <name evidence="1" type="ORF">WOLCODRAFT_159022</name>
</gene>
<dbReference type="Proteomes" id="UP000218811">
    <property type="component" value="Unassembled WGS sequence"/>
</dbReference>
<reference evidence="1 2" key="1">
    <citation type="journal article" date="2012" name="Science">
        <title>The Paleozoic origin of enzymatic lignin decomposition reconstructed from 31 fungal genomes.</title>
        <authorList>
            <person name="Floudas D."/>
            <person name="Binder M."/>
            <person name="Riley R."/>
            <person name="Barry K."/>
            <person name="Blanchette R.A."/>
            <person name="Henrissat B."/>
            <person name="Martinez A.T."/>
            <person name="Otillar R."/>
            <person name="Spatafora J.W."/>
            <person name="Yadav J.S."/>
            <person name="Aerts A."/>
            <person name="Benoit I."/>
            <person name="Boyd A."/>
            <person name="Carlson A."/>
            <person name="Copeland A."/>
            <person name="Coutinho P.M."/>
            <person name="de Vries R.P."/>
            <person name="Ferreira P."/>
            <person name="Findley K."/>
            <person name="Foster B."/>
            <person name="Gaskell J."/>
            <person name="Glotzer D."/>
            <person name="Gorecki P."/>
            <person name="Heitman J."/>
            <person name="Hesse C."/>
            <person name="Hori C."/>
            <person name="Igarashi K."/>
            <person name="Jurgens J.A."/>
            <person name="Kallen N."/>
            <person name="Kersten P."/>
            <person name="Kohler A."/>
            <person name="Kuees U."/>
            <person name="Kumar T.K.A."/>
            <person name="Kuo A."/>
            <person name="LaButti K."/>
            <person name="Larrondo L.F."/>
            <person name="Lindquist E."/>
            <person name="Ling A."/>
            <person name="Lombard V."/>
            <person name="Lucas S."/>
            <person name="Lundell T."/>
            <person name="Martin R."/>
            <person name="McLaughlin D.J."/>
            <person name="Morgenstern I."/>
            <person name="Morin E."/>
            <person name="Murat C."/>
            <person name="Nagy L.G."/>
            <person name="Nolan M."/>
            <person name="Ohm R.A."/>
            <person name="Patyshakuliyeva A."/>
            <person name="Rokas A."/>
            <person name="Ruiz-Duenas F.J."/>
            <person name="Sabat G."/>
            <person name="Salamov A."/>
            <person name="Samejima M."/>
            <person name="Schmutz J."/>
            <person name="Slot J.C."/>
            <person name="St John F."/>
            <person name="Stenlid J."/>
            <person name="Sun H."/>
            <person name="Sun S."/>
            <person name="Syed K."/>
            <person name="Tsang A."/>
            <person name="Wiebenga A."/>
            <person name="Young D."/>
            <person name="Pisabarro A."/>
            <person name="Eastwood D.C."/>
            <person name="Martin F."/>
            <person name="Cullen D."/>
            <person name="Grigoriev I.V."/>
            <person name="Hibbett D.S."/>
        </authorList>
    </citation>
    <scope>NUCLEOTIDE SEQUENCE [LARGE SCALE GENOMIC DNA]</scope>
    <source>
        <strain evidence="1 2">MD-104</strain>
    </source>
</reference>
<evidence type="ECO:0000313" key="2">
    <source>
        <dbReference type="Proteomes" id="UP000218811"/>
    </source>
</evidence>